<gene>
    <name evidence="2" type="ORF">PGLA1383_LOCUS516</name>
</gene>
<dbReference type="EMBL" id="CAJNNV010000118">
    <property type="protein sequence ID" value="CAE8581492.1"/>
    <property type="molecule type" value="Genomic_DNA"/>
</dbReference>
<reference evidence="2" key="1">
    <citation type="submission" date="2021-02" db="EMBL/GenBank/DDBJ databases">
        <authorList>
            <person name="Dougan E. K."/>
            <person name="Rhodes N."/>
            <person name="Thang M."/>
            <person name="Chan C."/>
        </authorList>
    </citation>
    <scope>NUCLEOTIDE SEQUENCE</scope>
</reference>
<keyword evidence="1" id="KW-0812">Transmembrane</keyword>
<proteinExistence type="predicted"/>
<dbReference type="AlphaFoldDB" id="A0A813D1U9"/>
<dbReference type="Proteomes" id="UP000654075">
    <property type="component" value="Unassembled WGS sequence"/>
</dbReference>
<sequence>LLAQMLLSSFYVLQHFLNKSVGNSLPGVRRQWKFEMAQYEKTFDNSKAHKLLAWEPLISLEDAIGQIAVEYRNLYGWKVDAYVYILPLQFLFVGVLLVSLFWAAACSLISTSWLQS</sequence>
<accession>A0A813D1U9</accession>
<keyword evidence="3" id="KW-1185">Reference proteome</keyword>
<organism evidence="2 3">
    <name type="scientific">Polarella glacialis</name>
    <name type="common">Dinoflagellate</name>
    <dbReference type="NCBI Taxonomy" id="89957"/>
    <lineage>
        <taxon>Eukaryota</taxon>
        <taxon>Sar</taxon>
        <taxon>Alveolata</taxon>
        <taxon>Dinophyceae</taxon>
        <taxon>Suessiales</taxon>
        <taxon>Suessiaceae</taxon>
        <taxon>Polarella</taxon>
    </lineage>
</organism>
<evidence type="ECO:0000313" key="3">
    <source>
        <dbReference type="Proteomes" id="UP000654075"/>
    </source>
</evidence>
<protein>
    <submittedName>
        <fullName evidence="2">Uncharacterized protein</fullName>
    </submittedName>
</protein>
<evidence type="ECO:0000256" key="1">
    <source>
        <dbReference type="SAM" id="Phobius"/>
    </source>
</evidence>
<name>A0A813D1U9_POLGL</name>
<keyword evidence="1" id="KW-0472">Membrane</keyword>
<keyword evidence="1" id="KW-1133">Transmembrane helix</keyword>
<feature type="transmembrane region" description="Helical" evidence="1">
    <location>
        <begin position="81"/>
        <end position="109"/>
    </location>
</feature>
<feature type="non-terminal residue" evidence="2">
    <location>
        <position position="116"/>
    </location>
</feature>
<evidence type="ECO:0000313" key="2">
    <source>
        <dbReference type="EMBL" id="CAE8581492.1"/>
    </source>
</evidence>
<comment type="caution">
    <text evidence="2">The sequence shown here is derived from an EMBL/GenBank/DDBJ whole genome shotgun (WGS) entry which is preliminary data.</text>
</comment>